<evidence type="ECO:0000256" key="5">
    <source>
        <dbReference type="ARBA" id="ARBA00022832"/>
    </source>
</evidence>
<proteinExistence type="inferred from homology"/>
<keyword evidence="4 11" id="KW-0812">Transmembrane</keyword>
<keyword evidence="3 11" id="KW-0444">Lipid biosynthesis</keyword>
<comment type="domain">
    <text evidence="11">The histidine box domains are involved in binding the catalytic metal ions.</text>
</comment>
<dbReference type="CDD" id="cd03505">
    <property type="entry name" value="Delta9-FADS-like"/>
    <property type="match status" value="1"/>
</dbReference>
<evidence type="ECO:0008006" key="16">
    <source>
        <dbReference type="Google" id="ProtNLM"/>
    </source>
</evidence>
<gene>
    <name evidence="14" type="ORF">O181_082566</name>
</gene>
<comment type="caution">
    <text evidence="14">The sequence shown here is derived from an EMBL/GenBank/DDBJ whole genome shotgun (WGS) entry which is preliminary data.</text>
</comment>
<accession>A0A9Q3FMC4</accession>
<dbReference type="AlphaFoldDB" id="A0A9Q3FMC4"/>
<keyword evidence="15" id="KW-1185">Reference proteome</keyword>
<evidence type="ECO:0000256" key="3">
    <source>
        <dbReference type="ARBA" id="ARBA00022516"/>
    </source>
</evidence>
<feature type="region of interest" description="Disordered" evidence="12">
    <location>
        <begin position="16"/>
        <end position="89"/>
    </location>
</feature>
<dbReference type="GO" id="GO:0004768">
    <property type="term" value="F:stearoyl-CoA 9-desaturase activity"/>
    <property type="evidence" value="ECO:0007669"/>
    <property type="project" value="TreeGrafter"/>
</dbReference>
<keyword evidence="5" id="KW-0276">Fatty acid metabolism</keyword>
<keyword evidence="8" id="KW-0443">Lipid metabolism</keyword>
<evidence type="ECO:0000256" key="13">
    <source>
        <dbReference type="SAM" id="Phobius"/>
    </source>
</evidence>
<comment type="similarity">
    <text evidence="2 11">Belongs to the fatty acid desaturase type 1 family.</text>
</comment>
<keyword evidence="6 13" id="KW-1133">Transmembrane helix</keyword>
<evidence type="ECO:0000256" key="11">
    <source>
        <dbReference type="RuleBase" id="RU000581"/>
    </source>
</evidence>
<evidence type="ECO:0000256" key="6">
    <source>
        <dbReference type="ARBA" id="ARBA00022989"/>
    </source>
</evidence>
<dbReference type="PRINTS" id="PR00075">
    <property type="entry name" value="FACDDSATRASE"/>
</dbReference>
<evidence type="ECO:0000256" key="9">
    <source>
        <dbReference type="ARBA" id="ARBA00023136"/>
    </source>
</evidence>
<feature type="non-terminal residue" evidence="14">
    <location>
        <position position="1"/>
    </location>
</feature>
<feature type="compositionally biased region" description="Low complexity" evidence="12">
    <location>
        <begin position="47"/>
        <end position="71"/>
    </location>
</feature>
<dbReference type="GO" id="GO:0005506">
    <property type="term" value="F:iron ion binding"/>
    <property type="evidence" value="ECO:0007669"/>
    <property type="project" value="TreeGrafter"/>
</dbReference>
<dbReference type="OrthoDB" id="10260134at2759"/>
<dbReference type="Proteomes" id="UP000765509">
    <property type="component" value="Unassembled WGS sequence"/>
</dbReference>
<name>A0A9Q3FMC4_9BASI</name>
<keyword evidence="9 13" id="KW-0472">Membrane</keyword>
<dbReference type="PANTHER" id="PTHR11351">
    <property type="entry name" value="ACYL-COA DESATURASE"/>
    <property type="match status" value="1"/>
</dbReference>
<organism evidence="14 15">
    <name type="scientific">Austropuccinia psidii MF-1</name>
    <dbReference type="NCBI Taxonomy" id="1389203"/>
    <lineage>
        <taxon>Eukaryota</taxon>
        <taxon>Fungi</taxon>
        <taxon>Dikarya</taxon>
        <taxon>Basidiomycota</taxon>
        <taxon>Pucciniomycotina</taxon>
        <taxon>Pucciniomycetes</taxon>
        <taxon>Pucciniales</taxon>
        <taxon>Sphaerophragmiaceae</taxon>
        <taxon>Austropuccinia</taxon>
    </lineage>
</organism>
<feature type="compositionally biased region" description="Basic and acidic residues" evidence="12">
    <location>
        <begin position="161"/>
        <end position="178"/>
    </location>
</feature>
<evidence type="ECO:0000256" key="8">
    <source>
        <dbReference type="ARBA" id="ARBA00023098"/>
    </source>
</evidence>
<evidence type="ECO:0000256" key="4">
    <source>
        <dbReference type="ARBA" id="ARBA00022692"/>
    </source>
</evidence>
<evidence type="ECO:0000256" key="7">
    <source>
        <dbReference type="ARBA" id="ARBA00023002"/>
    </source>
</evidence>
<feature type="region of interest" description="Disordered" evidence="12">
    <location>
        <begin position="161"/>
        <end position="183"/>
    </location>
</feature>
<dbReference type="GO" id="GO:0006636">
    <property type="term" value="P:unsaturated fatty acid biosynthetic process"/>
    <property type="evidence" value="ECO:0007669"/>
    <property type="project" value="TreeGrafter"/>
</dbReference>
<feature type="compositionally biased region" description="Polar residues" evidence="12">
    <location>
        <begin position="22"/>
        <end position="34"/>
    </location>
</feature>
<evidence type="ECO:0000256" key="10">
    <source>
        <dbReference type="ARBA" id="ARBA00023160"/>
    </source>
</evidence>
<feature type="transmembrane region" description="Helical" evidence="13">
    <location>
        <begin position="377"/>
        <end position="399"/>
    </location>
</feature>
<dbReference type="GO" id="GO:0005789">
    <property type="term" value="C:endoplasmic reticulum membrane"/>
    <property type="evidence" value="ECO:0007669"/>
    <property type="project" value="TreeGrafter"/>
</dbReference>
<keyword evidence="10 11" id="KW-0275">Fatty acid biosynthesis</keyword>
<keyword evidence="7 11" id="KW-0560">Oxidoreductase</keyword>
<evidence type="ECO:0000256" key="2">
    <source>
        <dbReference type="ARBA" id="ARBA00009295"/>
    </source>
</evidence>
<evidence type="ECO:0000313" key="15">
    <source>
        <dbReference type="Proteomes" id="UP000765509"/>
    </source>
</evidence>
<evidence type="ECO:0000256" key="1">
    <source>
        <dbReference type="ARBA" id="ARBA00004141"/>
    </source>
</evidence>
<comment type="cofactor">
    <cofactor evidence="11">
        <name>Fe(2+)</name>
        <dbReference type="ChEBI" id="CHEBI:29033"/>
    </cofactor>
</comment>
<comment type="subcellular location">
    <subcellularLocation>
        <location evidence="1">Membrane</location>
        <topology evidence="1">Multi-pass membrane protein</topology>
    </subcellularLocation>
</comment>
<evidence type="ECO:0000256" key="12">
    <source>
        <dbReference type="SAM" id="MobiDB-lite"/>
    </source>
</evidence>
<dbReference type="InterPro" id="IPR015876">
    <property type="entry name" value="Acyl-CoA_DS"/>
</dbReference>
<dbReference type="PANTHER" id="PTHR11351:SF31">
    <property type="entry name" value="DESATURASE 1, ISOFORM A-RELATED"/>
    <property type="match status" value="1"/>
</dbReference>
<evidence type="ECO:0000313" key="14">
    <source>
        <dbReference type="EMBL" id="MBW0542851.1"/>
    </source>
</evidence>
<sequence length="483" mass="53355">EEEELASKAYEDFVAAFDGTDRGSSSRARNTGSSGAYRKSIQGPAFVRAGGVPRVVPRLDSPSEDPPSASAQHLTSSQPIGSIPKTAPATAITTAKRLKAGKSFLEELKRKDAEREGRLAAKASKDRCGMSITALADLETAPYLSGGSRDTGEDLIIEQIETDKDDDKTPDEVKDLNQSKKTRRKSFNISVNGEEKKVIPIHDSQIALGRWEASNYIGPCCWLSRVNRLGKVITSKQKSLITSSITNHDLFPVKLQRPCGTSPDLVKESEDLTLSAPMPGSINQSPHPSSPINEVGESEVVGIKNQDGAVEGSIHWWSRGHRAHHCYTDTDLDPYSAHKGLLWSHVGWMIVKPPRKPGIADVSDLTRNEVVRWQHRWYLPLIFGMGFILPTFVAGLSWGDWRGGFFYAGAARLLFVHHSAFCVNSLAHWLGDAPFNDKHTPRDHIITAFVTIGEGYHNLWSITPCQYYHAYLFNLKNNMIDLS</sequence>
<reference evidence="14" key="1">
    <citation type="submission" date="2021-03" db="EMBL/GenBank/DDBJ databases">
        <title>Draft genome sequence of rust myrtle Austropuccinia psidii MF-1, a brazilian biotype.</title>
        <authorList>
            <person name="Quecine M.C."/>
            <person name="Pachon D.M.R."/>
            <person name="Bonatelli M.L."/>
            <person name="Correr F.H."/>
            <person name="Franceschini L.M."/>
            <person name="Leite T.F."/>
            <person name="Margarido G.R.A."/>
            <person name="Almeida C.A."/>
            <person name="Ferrarezi J.A."/>
            <person name="Labate C.A."/>
        </authorList>
    </citation>
    <scope>NUCLEOTIDE SEQUENCE</scope>
    <source>
        <strain evidence="14">MF-1</strain>
    </source>
</reference>
<protein>
    <recommendedName>
        <fullName evidence="16">Fatty acid desaturase domain-containing protein</fullName>
    </recommendedName>
</protein>
<dbReference type="EMBL" id="AVOT02047553">
    <property type="protein sequence ID" value="MBW0542851.1"/>
    <property type="molecule type" value="Genomic_DNA"/>
</dbReference>